<organism evidence="2 3">
    <name type="scientific">Candidatus Merdibacter merdavium</name>
    <dbReference type="NCBI Taxonomy" id="2838692"/>
    <lineage>
        <taxon>Bacteria</taxon>
        <taxon>Bacillati</taxon>
        <taxon>Bacillota</taxon>
        <taxon>Erysipelotrichia</taxon>
        <taxon>Erysipelotrichales</taxon>
        <taxon>Erysipelotrichaceae</taxon>
        <taxon>Merdibacter</taxon>
    </lineage>
</organism>
<evidence type="ECO:0000313" key="3">
    <source>
        <dbReference type="Proteomes" id="UP000823896"/>
    </source>
</evidence>
<accession>A0A9D2NTC4</accession>
<reference evidence="2" key="1">
    <citation type="journal article" date="2021" name="PeerJ">
        <title>Extensive microbial diversity within the chicken gut microbiome revealed by metagenomics and culture.</title>
        <authorList>
            <person name="Gilroy R."/>
            <person name="Ravi A."/>
            <person name="Getino M."/>
            <person name="Pursley I."/>
            <person name="Horton D.L."/>
            <person name="Alikhan N.F."/>
            <person name="Baker D."/>
            <person name="Gharbi K."/>
            <person name="Hall N."/>
            <person name="Watson M."/>
            <person name="Adriaenssens E.M."/>
            <person name="Foster-Nyarko E."/>
            <person name="Jarju S."/>
            <person name="Secka A."/>
            <person name="Antonio M."/>
            <person name="Oren A."/>
            <person name="Chaudhuri R.R."/>
            <person name="La Ragione R."/>
            <person name="Hildebrand F."/>
            <person name="Pallen M.J."/>
        </authorList>
    </citation>
    <scope>NUCLEOTIDE SEQUENCE</scope>
    <source>
        <strain evidence="2">CHK187-11901</strain>
    </source>
</reference>
<evidence type="ECO:0000313" key="2">
    <source>
        <dbReference type="EMBL" id="HJC37181.1"/>
    </source>
</evidence>
<comment type="caution">
    <text evidence="2">The sequence shown here is derived from an EMBL/GenBank/DDBJ whole genome shotgun (WGS) entry which is preliminary data.</text>
</comment>
<evidence type="ECO:0000256" key="1">
    <source>
        <dbReference type="SAM" id="Phobius"/>
    </source>
</evidence>
<dbReference type="EMBL" id="DWWM01000056">
    <property type="protein sequence ID" value="HJC37181.1"/>
    <property type="molecule type" value="Genomic_DNA"/>
</dbReference>
<keyword evidence="1" id="KW-1133">Transmembrane helix</keyword>
<reference evidence="2" key="2">
    <citation type="submission" date="2021-04" db="EMBL/GenBank/DDBJ databases">
        <authorList>
            <person name="Gilroy R."/>
        </authorList>
    </citation>
    <scope>NUCLEOTIDE SEQUENCE</scope>
    <source>
        <strain evidence="2">CHK187-11901</strain>
    </source>
</reference>
<dbReference type="Proteomes" id="UP000823896">
    <property type="component" value="Unassembled WGS sequence"/>
</dbReference>
<name>A0A9D2NTC4_9FIRM</name>
<dbReference type="AlphaFoldDB" id="A0A9D2NTC4"/>
<keyword evidence="1" id="KW-0812">Transmembrane</keyword>
<feature type="transmembrane region" description="Helical" evidence="1">
    <location>
        <begin position="17"/>
        <end position="39"/>
    </location>
</feature>
<gene>
    <name evidence="2" type="ORF">H9702_08665</name>
</gene>
<protein>
    <submittedName>
        <fullName evidence="2">Uncharacterized protein</fullName>
    </submittedName>
</protein>
<keyword evidence="1" id="KW-0472">Membrane</keyword>
<sequence>MAETMPMLYPHFKGKTLQLFCHLSYNLVIFIFWPIFSFLESRMSYGPKMSYNKGIWQFFPFPGKSHAATQTETGWNDEHHLIHRK</sequence>
<proteinExistence type="predicted"/>